<dbReference type="AlphaFoldDB" id="A0A5J4YQX4"/>
<feature type="domain" description="Peptidase M1 alanyl aminopeptidase C-terminal" evidence="11">
    <location>
        <begin position="654"/>
        <end position="981"/>
    </location>
</feature>
<dbReference type="Gene3D" id="2.60.40.1730">
    <property type="entry name" value="tricorn interacting facor f3 domain"/>
    <property type="match status" value="1"/>
</dbReference>
<dbReference type="Pfam" id="PF17432">
    <property type="entry name" value="DUF3458_C"/>
    <property type="match status" value="1"/>
</dbReference>
<feature type="domain" description="Peptidase M1 membrane alanine aminopeptidase" evidence="9">
    <location>
        <begin position="324"/>
        <end position="535"/>
    </location>
</feature>
<evidence type="ECO:0000259" key="12">
    <source>
        <dbReference type="Pfam" id="PF17900"/>
    </source>
</evidence>
<comment type="similarity">
    <text evidence="2">Belongs to the peptidase M1 family.</text>
</comment>
<protein>
    <submittedName>
        <fullName evidence="13">Puromycin-sensitive aminopeptidase</fullName>
    </submittedName>
</protein>
<dbReference type="GO" id="GO:0008270">
    <property type="term" value="F:zinc ion binding"/>
    <property type="evidence" value="ECO:0007669"/>
    <property type="project" value="InterPro"/>
</dbReference>
<dbReference type="NCBIfam" id="TIGR02414">
    <property type="entry name" value="pepN_proteo"/>
    <property type="match status" value="1"/>
</dbReference>
<name>A0A5J4YQX4_PORPP</name>
<comment type="caution">
    <text evidence="13">The sequence shown here is derived from an EMBL/GenBank/DDBJ whole genome shotgun (WGS) entry which is preliminary data.</text>
</comment>
<keyword evidence="7" id="KW-0862">Zinc</keyword>
<evidence type="ECO:0000313" key="14">
    <source>
        <dbReference type="Proteomes" id="UP000324585"/>
    </source>
</evidence>
<dbReference type="Gene3D" id="2.60.40.1840">
    <property type="match status" value="1"/>
</dbReference>
<dbReference type="InterPro" id="IPR012779">
    <property type="entry name" value="Peptidase_M1_pepN"/>
</dbReference>
<dbReference type="Pfam" id="PF17900">
    <property type="entry name" value="Peptidase_M1_N"/>
    <property type="match status" value="1"/>
</dbReference>
<dbReference type="InterPro" id="IPR042097">
    <property type="entry name" value="Aminopeptidase_N-like_N_sf"/>
</dbReference>
<evidence type="ECO:0000256" key="6">
    <source>
        <dbReference type="ARBA" id="ARBA00022801"/>
    </source>
</evidence>
<evidence type="ECO:0000256" key="8">
    <source>
        <dbReference type="ARBA" id="ARBA00023049"/>
    </source>
</evidence>
<dbReference type="InterPro" id="IPR014782">
    <property type="entry name" value="Peptidase_M1_dom"/>
</dbReference>
<dbReference type="Gene3D" id="1.10.390.10">
    <property type="entry name" value="Neutral Protease Domain 2"/>
    <property type="match status" value="1"/>
</dbReference>
<dbReference type="InterPro" id="IPR035414">
    <property type="entry name" value="Peptidase_M1_pepN_Ig-like"/>
</dbReference>
<organism evidence="13 14">
    <name type="scientific">Porphyridium purpureum</name>
    <name type="common">Red alga</name>
    <name type="synonym">Porphyridium cruentum</name>
    <dbReference type="NCBI Taxonomy" id="35688"/>
    <lineage>
        <taxon>Eukaryota</taxon>
        <taxon>Rhodophyta</taxon>
        <taxon>Bangiophyceae</taxon>
        <taxon>Porphyridiales</taxon>
        <taxon>Porphyridiaceae</taxon>
        <taxon>Porphyridium</taxon>
    </lineage>
</organism>
<dbReference type="Pfam" id="PF01433">
    <property type="entry name" value="Peptidase_M1"/>
    <property type="match status" value="1"/>
</dbReference>
<dbReference type="GO" id="GO:0006508">
    <property type="term" value="P:proteolysis"/>
    <property type="evidence" value="ECO:0007669"/>
    <property type="project" value="UniProtKB-KW"/>
</dbReference>
<dbReference type="OrthoDB" id="10031169at2759"/>
<keyword evidence="4" id="KW-0645">Protease</keyword>
<keyword evidence="5" id="KW-0479">Metal-binding</keyword>
<feature type="domain" description="Peptidase M1 alanyl aminopeptidase Ig-like fold" evidence="10">
    <location>
        <begin position="543"/>
        <end position="648"/>
    </location>
</feature>
<dbReference type="SUPFAM" id="SSF63737">
    <property type="entry name" value="Leukotriene A4 hydrolase N-terminal domain"/>
    <property type="match status" value="1"/>
</dbReference>
<reference evidence="14" key="1">
    <citation type="journal article" date="2019" name="Nat. Commun.">
        <title>Expansion of phycobilisome linker gene families in mesophilic red algae.</title>
        <authorList>
            <person name="Lee J."/>
            <person name="Kim D."/>
            <person name="Bhattacharya D."/>
            <person name="Yoon H.S."/>
        </authorList>
    </citation>
    <scope>NUCLEOTIDE SEQUENCE [LARGE SCALE GENOMIC DNA]</scope>
    <source>
        <strain evidence="14">CCMP 1328</strain>
    </source>
</reference>
<feature type="domain" description="Aminopeptidase N-like N-terminal" evidence="12">
    <location>
        <begin position="113"/>
        <end position="274"/>
    </location>
</feature>
<dbReference type="Pfam" id="PF11940">
    <property type="entry name" value="DUF3458"/>
    <property type="match status" value="1"/>
</dbReference>
<evidence type="ECO:0000256" key="3">
    <source>
        <dbReference type="ARBA" id="ARBA00022438"/>
    </source>
</evidence>
<dbReference type="PRINTS" id="PR00756">
    <property type="entry name" value="ALADIPTASE"/>
</dbReference>
<gene>
    <name evidence="13" type="ORF">FVE85_9069</name>
</gene>
<evidence type="ECO:0000259" key="10">
    <source>
        <dbReference type="Pfam" id="PF11940"/>
    </source>
</evidence>
<dbReference type="InterPro" id="IPR045357">
    <property type="entry name" value="Aminopeptidase_N-like_N"/>
</dbReference>
<evidence type="ECO:0000313" key="13">
    <source>
        <dbReference type="EMBL" id="KAA8492797.1"/>
    </source>
</evidence>
<evidence type="ECO:0000256" key="4">
    <source>
        <dbReference type="ARBA" id="ARBA00022670"/>
    </source>
</evidence>
<dbReference type="EMBL" id="VRMN01000008">
    <property type="protein sequence ID" value="KAA8492797.1"/>
    <property type="molecule type" value="Genomic_DNA"/>
</dbReference>
<dbReference type="InterPro" id="IPR027268">
    <property type="entry name" value="Peptidase_M4/M1_CTD_sf"/>
</dbReference>
<dbReference type="CDD" id="cd09600">
    <property type="entry name" value="M1_APN"/>
    <property type="match status" value="1"/>
</dbReference>
<evidence type="ECO:0000256" key="1">
    <source>
        <dbReference type="ARBA" id="ARBA00001947"/>
    </source>
</evidence>
<dbReference type="SUPFAM" id="SSF55486">
    <property type="entry name" value="Metalloproteases ('zincins'), catalytic domain"/>
    <property type="match status" value="1"/>
</dbReference>
<evidence type="ECO:0000259" key="9">
    <source>
        <dbReference type="Pfam" id="PF01433"/>
    </source>
</evidence>
<keyword evidence="6" id="KW-0378">Hydrolase</keyword>
<dbReference type="InterPro" id="IPR037144">
    <property type="entry name" value="Peptidase_M1_pepN_C_sf"/>
</dbReference>
<dbReference type="InterPro" id="IPR024601">
    <property type="entry name" value="Peptidase_M1_pepN_C"/>
</dbReference>
<keyword evidence="3 13" id="KW-0031">Aminopeptidase</keyword>
<dbReference type="PANTHER" id="PTHR46322:SF1">
    <property type="entry name" value="PUROMYCIN-SENSITIVE AMINOPEPTIDASE"/>
    <property type="match status" value="1"/>
</dbReference>
<dbReference type="OMA" id="FKRWYSQ"/>
<proteinExistence type="inferred from homology"/>
<evidence type="ECO:0000256" key="2">
    <source>
        <dbReference type="ARBA" id="ARBA00010136"/>
    </source>
</evidence>
<dbReference type="Gene3D" id="1.25.50.10">
    <property type="entry name" value="Peptidase M1, alanyl aminopeptidase, C-terminal domain"/>
    <property type="match status" value="1"/>
</dbReference>
<evidence type="ECO:0000256" key="7">
    <source>
        <dbReference type="ARBA" id="ARBA00022833"/>
    </source>
</evidence>
<dbReference type="FunFam" id="3.30.2010.30:FF:000002">
    <property type="entry name" value="Putative aminopeptidase N"/>
    <property type="match status" value="1"/>
</dbReference>
<comment type="cofactor">
    <cofactor evidence="1">
        <name>Zn(2+)</name>
        <dbReference type="ChEBI" id="CHEBI:29105"/>
    </cofactor>
</comment>
<evidence type="ECO:0000256" key="5">
    <source>
        <dbReference type="ARBA" id="ARBA00022723"/>
    </source>
</evidence>
<dbReference type="PANTHER" id="PTHR46322">
    <property type="entry name" value="PUROMYCIN-SENSITIVE AMINOPEPTIDASE"/>
    <property type="match status" value="1"/>
</dbReference>
<accession>A0A5J4YQX4</accession>
<keyword evidence="8" id="KW-0482">Metalloprotease</keyword>
<dbReference type="GO" id="GO:0004177">
    <property type="term" value="F:aminopeptidase activity"/>
    <property type="evidence" value="ECO:0007669"/>
    <property type="project" value="UniProtKB-KW"/>
</dbReference>
<dbReference type="Gene3D" id="3.30.2010.30">
    <property type="match status" value="1"/>
</dbReference>
<keyword evidence="14" id="KW-1185">Reference proteome</keyword>
<dbReference type="Proteomes" id="UP000324585">
    <property type="component" value="Unassembled WGS sequence"/>
</dbReference>
<evidence type="ECO:0000259" key="11">
    <source>
        <dbReference type="Pfam" id="PF17432"/>
    </source>
</evidence>
<dbReference type="InterPro" id="IPR001930">
    <property type="entry name" value="Peptidase_M1"/>
</dbReference>
<dbReference type="GO" id="GO:0008237">
    <property type="term" value="F:metallopeptidase activity"/>
    <property type="evidence" value="ECO:0007669"/>
    <property type="project" value="UniProtKB-KW"/>
</dbReference>
<dbReference type="InterPro" id="IPR038438">
    <property type="entry name" value="PepN_Ig-like_sf"/>
</dbReference>
<sequence>MCSRVEEENEVEGGSLAGFDMFAFNTSSVGAAVAAAGALAHKSTRVCGLRALGARYIPQHVSRGVQRRSLFRMMSAEAATATLETQKAMPAVKLLADYTPPPVMVDNIDMEVQLHETKTVVTSVLTCRARPGVSVLELDMDSSMVINTGSGISINGAPAADVSVSAENSKLCIPIPGDVSSAGASFQVQTKVVVNPEANKALEGLYMSGGNFCTQCEAEGFRKITPFPDRPDVMSTYSTVIIADKEKYPVLLGNGNLVESGACENDTTRHFAKYVDPWPKPCYLFALVAGKLVYLKDFFTTMSGRKVALRIYVRDGDIPKCKHAMESLKRSMTWDEEKYGREYDLDIFNVVAVADFNMGAMENKSLNIFNSKYVLASTETATDADFISIEGIIGHEYFHNWTGNRVTCRDWFQLTLKEGLTVFRDQEFSADMGSRAVTRIGNVMRLRSAQFPQDAGPMAHPTRPESYIEINNFYTATVYQKGAEVIRMLYTILGPDGFRRGTDRYFELFDGQAVTCEDWIRALAEANPDKDLEQFKLWYSQAGTPKVKAVVTEGGAGSNTMTVHFEQTIPPTPGQAEKLPMHIPIAMGVLGPDGKPVAFRVGSADGEPVMETVLDLKAKQQTLVLYDVPSGSVASLLRGFSAPVDLEYVGITTSQLCFIMAHDTDSFNTYEASQQLLTQAILENVKRAQAGESMVELDEQIVDAMKLNLADSSLDPMLRAYVLSVPSEGTLFEKVELADPIATYRARKFVKEQLASRLESTLRKVMADLEPKLGGEYSLDPTAMGNRALFNASLELVATMNAQEDLQLCLRRVENATNMTDALAALSILARKDCEESTVAVSLFYKKWSHDYLVVDKWLRIQATSAGANALDVVKQLVSHPAFDISNPNNVYAVLGGFAMGNPYGWHAAEPKGAAYQFIAEQVVRIDKMNPQVASRIVSCFTRWRKFTEPYQSLMKAQLEFIRSSPGISNDVYEIVEKSLA</sequence>